<dbReference type="GO" id="GO:0017000">
    <property type="term" value="P:antibiotic biosynthetic process"/>
    <property type="evidence" value="ECO:0007669"/>
    <property type="project" value="UniProtKB-ARBA"/>
</dbReference>
<evidence type="ECO:0000313" key="2">
    <source>
        <dbReference type="EMBL" id="KAJ5709719.1"/>
    </source>
</evidence>
<dbReference type="PANTHER" id="PTHR37017:SF11">
    <property type="entry name" value="ESTERASE_LIPASE_THIOESTERASE DOMAIN-CONTAINING PROTEIN"/>
    <property type="match status" value="1"/>
</dbReference>
<dbReference type="Gene3D" id="3.40.50.1820">
    <property type="entry name" value="alpha/beta hydrolase"/>
    <property type="match status" value="1"/>
</dbReference>
<dbReference type="GO" id="GO:0072330">
    <property type="term" value="P:monocarboxylic acid biosynthetic process"/>
    <property type="evidence" value="ECO:0007669"/>
    <property type="project" value="UniProtKB-ARBA"/>
</dbReference>
<dbReference type="InterPro" id="IPR029058">
    <property type="entry name" value="AB_hydrolase_fold"/>
</dbReference>
<gene>
    <name evidence="2" type="ORF">N7493_010010</name>
</gene>
<dbReference type="AlphaFoldDB" id="A0AAD6MS42"/>
<evidence type="ECO:0000259" key="1">
    <source>
        <dbReference type="Pfam" id="PF12697"/>
    </source>
</evidence>
<sequence>METAEAPVFVFIPGAWHRPECFDRIRALLTDRGYDSEAVTISVDAASPNIGLHADIDLTKDIIRRSVCQGRRVVVVCHSYSELVGASAVEGLGYAQRSKMSLSGGVVMIIWMSAFVALKGQSIIDVGEGKSDPWVVDHGDGFCSTSEQETVFYNDLPSDEQQKWISKLASHSVLSCLEPALYEPWHIMPSIYIFCTKDNAFSLPFQEKLAKRLGNPGTFRCESSHSPF</sequence>
<evidence type="ECO:0000313" key="3">
    <source>
        <dbReference type="Proteomes" id="UP001215712"/>
    </source>
</evidence>
<keyword evidence="3" id="KW-1185">Reference proteome</keyword>
<dbReference type="PANTHER" id="PTHR37017">
    <property type="entry name" value="AB HYDROLASE-1 DOMAIN-CONTAINING PROTEIN-RELATED"/>
    <property type="match status" value="1"/>
</dbReference>
<protein>
    <recommendedName>
        <fullName evidence="1">AB hydrolase-1 domain-containing protein</fullName>
    </recommendedName>
</protein>
<feature type="domain" description="AB hydrolase-1" evidence="1">
    <location>
        <begin position="9"/>
        <end position="228"/>
    </location>
</feature>
<proteinExistence type="predicted"/>
<organism evidence="2 3">
    <name type="scientific">Penicillium malachiteum</name>
    <dbReference type="NCBI Taxonomy" id="1324776"/>
    <lineage>
        <taxon>Eukaryota</taxon>
        <taxon>Fungi</taxon>
        <taxon>Dikarya</taxon>
        <taxon>Ascomycota</taxon>
        <taxon>Pezizomycotina</taxon>
        <taxon>Eurotiomycetes</taxon>
        <taxon>Eurotiomycetidae</taxon>
        <taxon>Eurotiales</taxon>
        <taxon>Aspergillaceae</taxon>
        <taxon>Penicillium</taxon>
    </lineage>
</organism>
<dbReference type="SUPFAM" id="SSF53474">
    <property type="entry name" value="alpha/beta-Hydrolases"/>
    <property type="match status" value="1"/>
</dbReference>
<dbReference type="EMBL" id="JAQJAN010000018">
    <property type="protein sequence ID" value="KAJ5709719.1"/>
    <property type="molecule type" value="Genomic_DNA"/>
</dbReference>
<name>A0AAD6MS42_9EURO</name>
<reference evidence="2" key="1">
    <citation type="journal article" date="2023" name="IMA Fungus">
        <title>Comparative genomic study of the Penicillium genus elucidates a diverse pangenome and 15 lateral gene transfer events.</title>
        <authorList>
            <person name="Petersen C."/>
            <person name="Sorensen T."/>
            <person name="Nielsen M.R."/>
            <person name="Sondergaard T.E."/>
            <person name="Sorensen J.L."/>
            <person name="Fitzpatrick D.A."/>
            <person name="Frisvad J.C."/>
            <person name="Nielsen K.L."/>
        </authorList>
    </citation>
    <scope>NUCLEOTIDE SEQUENCE</scope>
    <source>
        <strain evidence="2">IBT 17514</strain>
    </source>
</reference>
<dbReference type="Pfam" id="PF12697">
    <property type="entry name" value="Abhydrolase_6"/>
    <property type="match status" value="1"/>
</dbReference>
<dbReference type="InterPro" id="IPR052897">
    <property type="entry name" value="Sec-Metab_Biosynth_Hydrolase"/>
</dbReference>
<comment type="caution">
    <text evidence="2">The sequence shown here is derived from an EMBL/GenBank/DDBJ whole genome shotgun (WGS) entry which is preliminary data.</text>
</comment>
<accession>A0AAD6MS42</accession>
<dbReference type="InterPro" id="IPR000073">
    <property type="entry name" value="AB_hydrolase_1"/>
</dbReference>
<reference evidence="2" key="2">
    <citation type="submission" date="2023-01" db="EMBL/GenBank/DDBJ databases">
        <authorList>
            <person name="Petersen C."/>
        </authorList>
    </citation>
    <scope>NUCLEOTIDE SEQUENCE</scope>
    <source>
        <strain evidence="2">IBT 17514</strain>
    </source>
</reference>
<dbReference type="Proteomes" id="UP001215712">
    <property type="component" value="Unassembled WGS sequence"/>
</dbReference>